<dbReference type="EMBL" id="LR877148">
    <property type="protein sequence ID" value="CAD2214869.1"/>
    <property type="molecule type" value="Genomic_DNA"/>
</dbReference>
<gene>
    <name evidence="1" type="ORF">ADEAN_000232200</name>
</gene>
<dbReference type="AlphaFoldDB" id="A0A7G2C5J4"/>
<reference evidence="1 2" key="1">
    <citation type="submission" date="2020-08" db="EMBL/GenBank/DDBJ databases">
        <authorList>
            <person name="Newling K."/>
            <person name="Davey J."/>
            <person name="Forrester S."/>
        </authorList>
    </citation>
    <scope>NUCLEOTIDE SEQUENCE [LARGE SCALE GENOMIC DNA]</scope>
    <source>
        <strain evidence="2">Crithidia deanei Carvalho (ATCC PRA-265)</strain>
    </source>
</reference>
<evidence type="ECO:0000313" key="1">
    <source>
        <dbReference type="EMBL" id="CAD2214869.1"/>
    </source>
</evidence>
<name>A0A7G2C5J4_9TRYP</name>
<accession>A0A7G2C5J4</accession>
<evidence type="ECO:0000313" key="2">
    <source>
        <dbReference type="Proteomes" id="UP000515908"/>
    </source>
</evidence>
<sequence length="519" mass="55453">MNGKDVQGCVIKEITRDVYGREARSLLRRCGATNGSATTFSEDGNLYVALTSVMEGGATVHLFLQQADSSADPSEEEVDPLRSALFLQRIPLFPKDPKSELQNCVVEKIMFSGKAIVSGMNHLGQLCVLRTGLVYHDDGANEESSSSDGPCTPVVTTVDHVNDFCTAFHPNTKTSFTLAASSKGIHSVTVQGDTVKEGVLQSGCFSSLSCICDKTGNSVFICTASMDGSFQLFVLSLETNTSFPMELTLIRQVLMGPQCQVFGIAVGSTTDGEVRFFALMNDGTHQPNENGPIVLRGKDGKVLAVEDVSVDTPSPSPMLANIVKDTCPPSSHGSFLCMGVQPSDPSKTTVQSVGVSPSLQQVLEKCAVEDVQLSCDAFPTANGVYVALFAKSFIALVEVSPLKEATIFVYEPESDVTHIVGSSPVLVTDQRNTVCVLHGTRGADESTSGAVVNLKVLLLHNMKKMHTTTQQNGPLSPGVSEDTIRRIVREEVEKSNKGVNAKLDEIHGMLSRLLSLQGA</sequence>
<dbReference type="VEuPathDB" id="TriTrypDB:ADEAN_000232200"/>
<keyword evidence="2" id="KW-1185">Reference proteome</keyword>
<proteinExistence type="predicted"/>
<dbReference type="SUPFAM" id="SSF75011">
    <property type="entry name" value="3-carboxy-cis,cis-mucoante lactonizing enzyme"/>
    <property type="match status" value="1"/>
</dbReference>
<organism evidence="1 2">
    <name type="scientific">Angomonas deanei</name>
    <dbReference type="NCBI Taxonomy" id="59799"/>
    <lineage>
        <taxon>Eukaryota</taxon>
        <taxon>Discoba</taxon>
        <taxon>Euglenozoa</taxon>
        <taxon>Kinetoplastea</taxon>
        <taxon>Metakinetoplastina</taxon>
        <taxon>Trypanosomatida</taxon>
        <taxon>Trypanosomatidae</taxon>
        <taxon>Strigomonadinae</taxon>
        <taxon>Angomonas</taxon>
    </lineage>
</organism>
<protein>
    <submittedName>
        <fullName evidence="1">Uncharacterized protein</fullName>
    </submittedName>
</protein>
<dbReference type="Proteomes" id="UP000515908">
    <property type="component" value="Chromosome 04"/>
</dbReference>